<feature type="region of interest" description="Disordered" evidence="1">
    <location>
        <begin position="15"/>
        <end position="36"/>
    </location>
</feature>
<evidence type="ECO:0000256" key="1">
    <source>
        <dbReference type="SAM" id="MobiDB-lite"/>
    </source>
</evidence>
<gene>
    <name evidence="2" type="ORF">METZ01_LOCUS324631</name>
</gene>
<sequence length="36" mass="3800">MDTTAPTQTYTTAIDISDDTGTSDSDFNTKTAAQTL</sequence>
<name>A0A382PFZ0_9ZZZZ</name>
<organism evidence="2">
    <name type="scientific">marine metagenome</name>
    <dbReference type="NCBI Taxonomy" id="408172"/>
    <lineage>
        <taxon>unclassified sequences</taxon>
        <taxon>metagenomes</taxon>
        <taxon>ecological metagenomes</taxon>
    </lineage>
</organism>
<feature type="compositionally biased region" description="Low complexity" evidence="1">
    <location>
        <begin position="15"/>
        <end position="26"/>
    </location>
</feature>
<dbReference type="EMBL" id="UINC01106839">
    <property type="protein sequence ID" value="SVC71777.1"/>
    <property type="molecule type" value="Genomic_DNA"/>
</dbReference>
<feature type="non-terminal residue" evidence="2">
    <location>
        <position position="36"/>
    </location>
</feature>
<evidence type="ECO:0000313" key="2">
    <source>
        <dbReference type="EMBL" id="SVC71777.1"/>
    </source>
</evidence>
<accession>A0A382PFZ0</accession>
<protein>
    <submittedName>
        <fullName evidence="2">Uncharacterized protein</fullName>
    </submittedName>
</protein>
<dbReference type="AlphaFoldDB" id="A0A382PFZ0"/>
<reference evidence="2" key="1">
    <citation type="submission" date="2018-05" db="EMBL/GenBank/DDBJ databases">
        <authorList>
            <person name="Lanie J.A."/>
            <person name="Ng W.-L."/>
            <person name="Kazmierczak K.M."/>
            <person name="Andrzejewski T.M."/>
            <person name="Davidsen T.M."/>
            <person name="Wayne K.J."/>
            <person name="Tettelin H."/>
            <person name="Glass J.I."/>
            <person name="Rusch D."/>
            <person name="Podicherti R."/>
            <person name="Tsui H.-C.T."/>
            <person name="Winkler M.E."/>
        </authorList>
    </citation>
    <scope>NUCLEOTIDE SEQUENCE</scope>
</reference>
<proteinExistence type="predicted"/>